<reference evidence="1 2" key="1">
    <citation type="journal article" date="2019" name="Commun. Biol.">
        <title>The bagworm genome reveals a unique fibroin gene that provides high tensile strength.</title>
        <authorList>
            <person name="Kono N."/>
            <person name="Nakamura H."/>
            <person name="Ohtoshi R."/>
            <person name="Tomita M."/>
            <person name="Numata K."/>
            <person name="Arakawa K."/>
        </authorList>
    </citation>
    <scope>NUCLEOTIDE SEQUENCE [LARGE SCALE GENOMIC DNA]</scope>
</reference>
<sequence length="91" mass="10408">MDVDLCDLKEYECGQRMDEMSVKCLLYVDDQVIFAPSACGLQVMVNKMNDSVKKKCMKVNVSNTKAMVFERSKSTTESDINIEAERVERMI</sequence>
<organism evidence="1 2">
    <name type="scientific">Eumeta variegata</name>
    <name type="common">Bagworm moth</name>
    <name type="synonym">Eumeta japonica</name>
    <dbReference type="NCBI Taxonomy" id="151549"/>
    <lineage>
        <taxon>Eukaryota</taxon>
        <taxon>Metazoa</taxon>
        <taxon>Ecdysozoa</taxon>
        <taxon>Arthropoda</taxon>
        <taxon>Hexapoda</taxon>
        <taxon>Insecta</taxon>
        <taxon>Pterygota</taxon>
        <taxon>Neoptera</taxon>
        <taxon>Endopterygota</taxon>
        <taxon>Lepidoptera</taxon>
        <taxon>Glossata</taxon>
        <taxon>Ditrysia</taxon>
        <taxon>Tineoidea</taxon>
        <taxon>Psychidae</taxon>
        <taxon>Oiketicinae</taxon>
        <taxon>Eumeta</taxon>
    </lineage>
</organism>
<accession>A0A4C1WWW8</accession>
<evidence type="ECO:0000313" key="1">
    <source>
        <dbReference type="EMBL" id="GBP55142.1"/>
    </source>
</evidence>
<dbReference type="Proteomes" id="UP000299102">
    <property type="component" value="Unassembled WGS sequence"/>
</dbReference>
<protein>
    <recommendedName>
        <fullName evidence="3">Reverse transcriptase domain-containing protein</fullName>
    </recommendedName>
</protein>
<evidence type="ECO:0000313" key="2">
    <source>
        <dbReference type="Proteomes" id="UP000299102"/>
    </source>
</evidence>
<dbReference type="OrthoDB" id="425681at2759"/>
<name>A0A4C1WWW8_EUMVA</name>
<dbReference type="EMBL" id="BGZK01000662">
    <property type="protein sequence ID" value="GBP55142.1"/>
    <property type="molecule type" value="Genomic_DNA"/>
</dbReference>
<dbReference type="AlphaFoldDB" id="A0A4C1WWW8"/>
<keyword evidence="2" id="KW-1185">Reference proteome</keyword>
<evidence type="ECO:0008006" key="3">
    <source>
        <dbReference type="Google" id="ProtNLM"/>
    </source>
</evidence>
<comment type="caution">
    <text evidence="1">The sequence shown here is derived from an EMBL/GenBank/DDBJ whole genome shotgun (WGS) entry which is preliminary data.</text>
</comment>
<proteinExistence type="predicted"/>
<gene>
    <name evidence="1" type="ORF">EVAR_90163_1</name>
</gene>